<reference evidence="3" key="1">
    <citation type="submission" date="2016-11" db="UniProtKB">
        <authorList>
            <consortium name="WormBaseParasite"/>
        </authorList>
    </citation>
    <scope>IDENTIFICATION</scope>
</reference>
<dbReference type="Proteomes" id="UP000095281">
    <property type="component" value="Unplaced"/>
</dbReference>
<feature type="compositionally biased region" description="Basic and acidic residues" evidence="1">
    <location>
        <begin position="83"/>
        <end position="97"/>
    </location>
</feature>
<organism evidence="2 3">
    <name type="scientific">Meloidogyne hapla</name>
    <name type="common">Root-knot nematode worm</name>
    <dbReference type="NCBI Taxonomy" id="6305"/>
    <lineage>
        <taxon>Eukaryota</taxon>
        <taxon>Metazoa</taxon>
        <taxon>Ecdysozoa</taxon>
        <taxon>Nematoda</taxon>
        <taxon>Chromadorea</taxon>
        <taxon>Rhabditida</taxon>
        <taxon>Tylenchina</taxon>
        <taxon>Tylenchomorpha</taxon>
        <taxon>Tylenchoidea</taxon>
        <taxon>Meloidogynidae</taxon>
        <taxon>Meloidogyninae</taxon>
        <taxon>Meloidogyne</taxon>
    </lineage>
</organism>
<accession>A0A1I8B8U4</accession>
<evidence type="ECO:0000313" key="2">
    <source>
        <dbReference type="Proteomes" id="UP000095281"/>
    </source>
</evidence>
<sequence>MLRKDQKGKQGAEESKKNLIERCRVSCDLRTPRMLSAVAQLLPSKSKTIKQLLEQPEEEKQKKKYLKRWSTIPNEFSDASDIMEERKRRQPLSDRNK</sequence>
<evidence type="ECO:0000256" key="1">
    <source>
        <dbReference type="SAM" id="MobiDB-lite"/>
    </source>
</evidence>
<name>A0A1I8B8U4_MELHA</name>
<feature type="region of interest" description="Disordered" evidence="1">
    <location>
        <begin position="77"/>
        <end position="97"/>
    </location>
</feature>
<evidence type="ECO:0000313" key="3">
    <source>
        <dbReference type="WBParaSite" id="MhA1_Contig1644.frz3.gene4"/>
    </source>
</evidence>
<proteinExistence type="predicted"/>
<keyword evidence="2" id="KW-1185">Reference proteome</keyword>
<dbReference type="WBParaSite" id="MhA1_Contig1644.frz3.gene4">
    <property type="protein sequence ID" value="MhA1_Contig1644.frz3.gene4"/>
    <property type="gene ID" value="MhA1_Contig1644.frz3.gene4"/>
</dbReference>
<dbReference type="AlphaFoldDB" id="A0A1I8B8U4"/>
<protein>
    <submittedName>
        <fullName evidence="3">Uncharacterized protein</fullName>
    </submittedName>
</protein>